<accession>A0A9P0AJL6</accession>
<dbReference type="EMBL" id="OU963869">
    <property type="protein sequence ID" value="CAH0394230.1"/>
    <property type="molecule type" value="Genomic_DNA"/>
</dbReference>
<evidence type="ECO:0000256" key="8">
    <source>
        <dbReference type="SAM" id="Phobius"/>
    </source>
</evidence>
<evidence type="ECO:0000256" key="4">
    <source>
        <dbReference type="ARBA" id="ARBA00022989"/>
    </source>
</evidence>
<feature type="transmembrane region" description="Helical" evidence="8">
    <location>
        <begin position="723"/>
        <end position="745"/>
    </location>
</feature>
<evidence type="ECO:0000313" key="9">
    <source>
        <dbReference type="EMBL" id="CAH0394230.1"/>
    </source>
</evidence>
<keyword evidence="4 8" id="KW-1133">Transmembrane helix</keyword>
<keyword evidence="10" id="KW-1185">Reference proteome</keyword>
<organism evidence="9 10">
    <name type="scientific">Bemisia tabaci</name>
    <name type="common">Sweetpotato whitefly</name>
    <name type="synonym">Aleurodes tabaci</name>
    <dbReference type="NCBI Taxonomy" id="7038"/>
    <lineage>
        <taxon>Eukaryota</taxon>
        <taxon>Metazoa</taxon>
        <taxon>Ecdysozoa</taxon>
        <taxon>Arthropoda</taxon>
        <taxon>Hexapoda</taxon>
        <taxon>Insecta</taxon>
        <taxon>Pterygota</taxon>
        <taxon>Neoptera</taxon>
        <taxon>Paraneoptera</taxon>
        <taxon>Hemiptera</taxon>
        <taxon>Sternorrhyncha</taxon>
        <taxon>Aleyrodoidea</taxon>
        <taxon>Aleyrodidae</taxon>
        <taxon>Aleyrodinae</taxon>
        <taxon>Bemisia</taxon>
    </lineage>
</organism>
<evidence type="ECO:0000313" key="10">
    <source>
        <dbReference type="Proteomes" id="UP001152759"/>
    </source>
</evidence>
<evidence type="ECO:0000256" key="3">
    <source>
        <dbReference type="ARBA" id="ARBA00022692"/>
    </source>
</evidence>
<evidence type="ECO:0000256" key="6">
    <source>
        <dbReference type="ARBA" id="ARBA00023170"/>
    </source>
</evidence>
<dbReference type="PANTHER" id="PTHR42643">
    <property type="entry name" value="IONOTROPIC RECEPTOR 20A-RELATED"/>
    <property type="match status" value="1"/>
</dbReference>
<dbReference type="GO" id="GO:0005886">
    <property type="term" value="C:plasma membrane"/>
    <property type="evidence" value="ECO:0007669"/>
    <property type="project" value="UniProtKB-SubCell"/>
</dbReference>
<feature type="transmembrane region" description="Helical" evidence="8">
    <location>
        <begin position="462"/>
        <end position="482"/>
    </location>
</feature>
<evidence type="ECO:0000256" key="1">
    <source>
        <dbReference type="ARBA" id="ARBA00004651"/>
    </source>
</evidence>
<evidence type="ECO:0008006" key="11">
    <source>
        <dbReference type="Google" id="ProtNLM"/>
    </source>
</evidence>
<dbReference type="InterPro" id="IPR052192">
    <property type="entry name" value="Insect_Ionotropic_Sensory_Rcpt"/>
</dbReference>
<feature type="transmembrane region" description="Helical" evidence="8">
    <location>
        <begin position="488"/>
        <end position="513"/>
    </location>
</feature>
<keyword evidence="6" id="KW-0675">Receptor</keyword>
<dbReference type="PANTHER" id="PTHR42643:SF24">
    <property type="entry name" value="IONOTROPIC RECEPTOR 60A"/>
    <property type="match status" value="1"/>
</dbReference>
<reference evidence="9" key="1">
    <citation type="submission" date="2021-12" db="EMBL/GenBank/DDBJ databases">
        <authorList>
            <person name="King R."/>
        </authorList>
    </citation>
    <scope>NUCLEOTIDE SEQUENCE</scope>
</reference>
<keyword evidence="2" id="KW-1003">Cell membrane</keyword>
<keyword evidence="5 8" id="KW-0472">Membrane</keyword>
<name>A0A9P0AJL6_BEMTA</name>
<comment type="subcellular location">
    <subcellularLocation>
        <location evidence="1">Cell membrane</location>
        <topology evidence="1">Multi-pass membrane protein</topology>
    </subcellularLocation>
</comment>
<evidence type="ECO:0000256" key="5">
    <source>
        <dbReference type="ARBA" id="ARBA00023136"/>
    </source>
</evidence>
<evidence type="ECO:0000256" key="2">
    <source>
        <dbReference type="ARBA" id="ARBA00022475"/>
    </source>
</evidence>
<dbReference type="AlphaFoldDB" id="A0A9P0AJL6"/>
<evidence type="ECO:0000256" key="7">
    <source>
        <dbReference type="ARBA" id="ARBA00023180"/>
    </source>
</evidence>
<keyword evidence="3 8" id="KW-0812">Transmembrane</keyword>
<protein>
    <recommendedName>
        <fullName evidence="11">Ionotropic receptor</fullName>
    </recommendedName>
</protein>
<sequence length="760" mass="86222">MIFKEHFYLQSYDLLSPILLLSSLVLQSSFCNRCMSSFASSSTLGSDSQHFLLNLIQQTHKISETSSVYISNQNPNYAVSPLIRYFHSESISTITGHEALCRSQKQSKIILFIIPTCSDILNLIMNSAEESKVRCHHLVELNGGFIPKNGSSKNRGYNEVPNYCIDYSEADKTRRIGDQKKTCDFIVNITENDLRPGSEMSDSLFAQTQGLFYHPIWNAENYLIFAVQNEEESNFQKGSVRHAGASINCDLIFIFKLMWRLFRAFRAVICIEEACTRYDPSKAVLTAFPSRSDFNIPPPTLAGQTLFLSLGVNNDISDGVFRLKYWDDAVLSVMRMIVEHMGGSFELRIDLHWTPNALFFPEDYSYALKQGADVLIFESSLEDTDFRHLDVVPLLDQGEIVFMVPDKGFMPSFLTPAKCFSKLVWLLIIGSFVLLGFVHEIYRRVCLLAESSTGEPQLADNVSTIFAIFSYIICVGQSRLLVGSSTGRILFTVFTFSTLILSTAFLSLMVTYFSEKVRYTPLNTAEELRESDLLFQLSISDGVGLLTSDPKYEWLIEHMVASYLFLKSELNLNLGWKGFVVYAEDADEVYWGGNSFNFSEATVKRVFMAIREIFRSNAFITFLPYLARKNDLLTVPDPSSSYVTHDYHIATESIMSYPFDMRLLSNSPYGKRIKAISAHLLEAGILAESYEVEIGPRYLARLKQFDDEKGDPARAFTMVDLQLAFICLIVGHVLSSFVFIAELFYCDVVSQRKCRKIARR</sequence>
<feature type="transmembrane region" description="Helical" evidence="8">
    <location>
        <begin position="423"/>
        <end position="442"/>
    </location>
</feature>
<proteinExistence type="predicted"/>
<dbReference type="Proteomes" id="UP001152759">
    <property type="component" value="Chromosome 8"/>
</dbReference>
<keyword evidence="7" id="KW-0325">Glycoprotein</keyword>
<gene>
    <name evidence="9" type="ORF">BEMITA_LOCUS12554</name>
</gene>